<feature type="region of interest" description="Disordered" evidence="2">
    <location>
        <begin position="39"/>
        <end position="105"/>
    </location>
</feature>
<feature type="region of interest" description="Disordered" evidence="2">
    <location>
        <begin position="475"/>
        <end position="514"/>
    </location>
</feature>
<evidence type="ECO:0000313" key="3">
    <source>
        <dbReference type="EMBL" id="KAF3955067.1"/>
    </source>
</evidence>
<keyword evidence="4" id="KW-1185">Reference proteome</keyword>
<dbReference type="AlphaFoldDB" id="A0A8J4R0L2"/>
<organism evidence="3 4">
    <name type="scientific">Castanea mollissima</name>
    <name type="common">Chinese chestnut</name>
    <dbReference type="NCBI Taxonomy" id="60419"/>
    <lineage>
        <taxon>Eukaryota</taxon>
        <taxon>Viridiplantae</taxon>
        <taxon>Streptophyta</taxon>
        <taxon>Embryophyta</taxon>
        <taxon>Tracheophyta</taxon>
        <taxon>Spermatophyta</taxon>
        <taxon>Magnoliopsida</taxon>
        <taxon>eudicotyledons</taxon>
        <taxon>Gunneridae</taxon>
        <taxon>Pentapetalae</taxon>
        <taxon>rosids</taxon>
        <taxon>fabids</taxon>
        <taxon>Fagales</taxon>
        <taxon>Fagaceae</taxon>
        <taxon>Castanea</taxon>
    </lineage>
</organism>
<evidence type="ECO:0000256" key="2">
    <source>
        <dbReference type="SAM" id="MobiDB-lite"/>
    </source>
</evidence>
<protein>
    <submittedName>
        <fullName evidence="3">Uncharacterized protein</fullName>
    </submittedName>
</protein>
<dbReference type="Proteomes" id="UP000737018">
    <property type="component" value="Unassembled WGS sequence"/>
</dbReference>
<sequence>MNQFRKKLQEKFNNPEEGEDMTSIVKLMTMTHQELEKHLSYTKLNQLEEEDDPSVATEESSSEDESPTPTRQRISMNRQPLPPNVRPVKPKIPEPSNRNDREMHHALDEIERESRDRYNYLYRERTRIMDDHEFERTRPYRNQPLRYDMQRLDRTRPAIPLEYIPSRRYVTSYLDLDCVKNRKRIIEDWSTEMDVIIQTNTELLNELNIADALIMHKLQGSEPVYVPKVKAARSIVNMLRLISRGPETLRKKVRLVPQASDCRKTTEQVKIREKKRKAVGPLLETGIQKPGTDLINPDNVSSGDLYFILKQIQETLTEVDEGIRRMDATQTKVLFSPETSWAEKMRMVVSSIALAAANQVAVNYMPNIMEYIGLYSLYQACISCSQGQYHWKVVPFGLKQAPEIMEDLNELDIEIEETREEMRLLKGKLEHLLFKRRKMQRNLNKKVSRVEEKQSILAVVPGKLTLTGKEKISVSDKEDYSSGSQSMSDIADKEEYPRIDKENPEKKDIENEPKEKSTLVPLGIKFRVNTDYPEKGISFEQWKTFASIIRKDDGSKYLDNKFFSTDNGDLSKFNILAGMQPKLCYQLFLSGLIDNIYPVRNLAELEFFPYGFKKAVENYQKRALKNSDRELFLSVQSSLPWWDNNGEFHSPYCFVRLGTKNNNQAFKEPVQREELIFTEEHLEDLRAEGLFRIYKNTLTTISQSKEIRVNYKTSKVLMTSYFNKKMSDEDFKKFRAYKNYFLTNTLDADEATKIKFCEKVRKCQSTDHMCPHCISSPINVPTDVEMESQEDDPCEDV</sequence>
<evidence type="ECO:0000256" key="1">
    <source>
        <dbReference type="SAM" id="Coils"/>
    </source>
</evidence>
<feature type="compositionally biased region" description="Basic and acidic residues" evidence="2">
    <location>
        <begin position="490"/>
        <end position="514"/>
    </location>
</feature>
<feature type="coiled-coil region" evidence="1">
    <location>
        <begin position="401"/>
        <end position="435"/>
    </location>
</feature>
<comment type="caution">
    <text evidence="3">The sequence shown here is derived from an EMBL/GenBank/DDBJ whole genome shotgun (WGS) entry which is preliminary data.</text>
</comment>
<proteinExistence type="predicted"/>
<accession>A0A8J4R0L2</accession>
<feature type="compositionally biased region" description="Polar residues" evidence="2">
    <location>
        <begin position="67"/>
        <end position="78"/>
    </location>
</feature>
<feature type="region of interest" description="Disordered" evidence="2">
    <location>
        <begin position="1"/>
        <end position="20"/>
    </location>
</feature>
<keyword evidence="1" id="KW-0175">Coiled coil</keyword>
<dbReference type="OrthoDB" id="1747532at2759"/>
<name>A0A8J4R0L2_9ROSI</name>
<evidence type="ECO:0000313" key="4">
    <source>
        <dbReference type="Proteomes" id="UP000737018"/>
    </source>
</evidence>
<gene>
    <name evidence="3" type="ORF">CMV_019677</name>
</gene>
<reference evidence="3" key="1">
    <citation type="submission" date="2020-03" db="EMBL/GenBank/DDBJ databases">
        <title>Castanea mollissima Vanexum genome sequencing.</title>
        <authorList>
            <person name="Staton M."/>
        </authorList>
    </citation>
    <scope>NUCLEOTIDE SEQUENCE</scope>
    <source>
        <tissue evidence="3">Leaf</tissue>
    </source>
</reference>
<dbReference type="EMBL" id="JRKL02003498">
    <property type="protein sequence ID" value="KAF3955067.1"/>
    <property type="molecule type" value="Genomic_DNA"/>
</dbReference>